<dbReference type="InterPro" id="IPR001638">
    <property type="entry name" value="Solute-binding_3/MltF_N"/>
</dbReference>
<evidence type="ECO:0000256" key="1">
    <source>
        <dbReference type="ARBA" id="ARBA00010333"/>
    </source>
</evidence>
<protein>
    <submittedName>
        <fullName evidence="7">Amino-acid ABC transporter-binding protein YhdW</fullName>
    </submittedName>
</protein>
<keyword evidence="5" id="KW-1133">Transmembrane helix</keyword>
<evidence type="ECO:0000313" key="8">
    <source>
        <dbReference type="Proteomes" id="UP001153069"/>
    </source>
</evidence>
<dbReference type="EMBL" id="CAICTM010000571">
    <property type="protein sequence ID" value="CAB9513107.1"/>
    <property type="molecule type" value="Genomic_DNA"/>
</dbReference>
<dbReference type="Proteomes" id="UP001153069">
    <property type="component" value="Unassembled WGS sequence"/>
</dbReference>
<organism evidence="7 8">
    <name type="scientific">Seminavis robusta</name>
    <dbReference type="NCBI Taxonomy" id="568900"/>
    <lineage>
        <taxon>Eukaryota</taxon>
        <taxon>Sar</taxon>
        <taxon>Stramenopiles</taxon>
        <taxon>Ochrophyta</taxon>
        <taxon>Bacillariophyta</taxon>
        <taxon>Bacillariophyceae</taxon>
        <taxon>Bacillariophycidae</taxon>
        <taxon>Naviculales</taxon>
        <taxon>Naviculaceae</taxon>
        <taxon>Seminavis</taxon>
    </lineage>
</organism>
<feature type="compositionally biased region" description="Low complexity" evidence="4">
    <location>
        <begin position="37"/>
        <end position="47"/>
    </location>
</feature>
<dbReference type="SMART" id="SM00062">
    <property type="entry name" value="PBPb"/>
    <property type="match status" value="1"/>
</dbReference>
<keyword evidence="8" id="KW-1185">Reference proteome</keyword>
<keyword evidence="3" id="KW-0732">Signal</keyword>
<feature type="domain" description="Solute-binding protein family 3/N-terminal" evidence="6">
    <location>
        <begin position="349"/>
        <end position="559"/>
    </location>
</feature>
<sequence length="865" mass="92225">MNNHLLETELGSHGSRPDDETVEAKVVSADQTGEAQGSSTSTGLTTGDGEFVAAERMHVLEQLRMFRQSESSVESGVAFSGGNGRISEDTRSGSGSDNEDSVVQEKLRAAGIITQAADVVSRAPQVTSVTEKPLDSLIEERKLSGEADLESSGTSATFVDAQEMEDHQQKVACGISAAEFEARANVGAIAVCVDAGGDSASTASSDRHRPADHISFDAELGSSRMDNSNEDTCVTAVTVDEDMAELEQGIRDRIIQEAVEASAVLEPDNDSVSTVGTLQSFKNRPVFVGAMVTCLLFAVAAVAAIAVLGHEQGQAQESSAPSTIGNATLTGDVDVIKKSTLQKVRDRGFVRCGVYENAPGFSAPNLETGELEGMNIDHCRAISLAVFGTPDLIEPVIVSFINRFSFSQATLWMSGLAFGGAPERVRCMDEIAAASTASGELPPGCEDVKVCVSLGTTTEAVVRELLPETVPIFGTLTQQDAISKFVLGVCNVFAAEPVSMSKYNLHKHGYSGSFMVGDKKYSREPLALITSQDDPQWSALVNAVVNIFYLAEAENVSKDNAATAFQELFDSADSGITDEFDLVSMAVSIVSEFGNYADLYEEHLEVSVPRSGLNLLYRPDTGALNSPAGLLYAMPFGNLDALGPGPVTDERLDKILSRGYLRCGVRAREGFATFQNGVWSGFDVDICRAISAAIFNDIADDAVTFEDITGTGSDYYCIVNDDVDVVIGTPASIQTSLMESKTGNSYAFSPAYFYDVSDRRPLVAATAGNEPQWSDFVSSVVSAIIYAEEAGISQESYLEMPLVKVFGADLQHMLQSAIQAVGSYAEIYERHLEVIIPRSGANRLNSDIMGGPQHYPLPLFCPGPP</sequence>
<dbReference type="OrthoDB" id="10056896at2759"/>
<name>A0A9N8E239_9STRA</name>
<evidence type="ECO:0000256" key="3">
    <source>
        <dbReference type="ARBA" id="ARBA00022729"/>
    </source>
</evidence>
<dbReference type="GO" id="GO:0006865">
    <property type="term" value="P:amino acid transport"/>
    <property type="evidence" value="ECO:0007669"/>
    <property type="project" value="TreeGrafter"/>
</dbReference>
<feature type="region of interest" description="Disordered" evidence="4">
    <location>
        <begin position="1"/>
        <end position="47"/>
    </location>
</feature>
<keyword evidence="2" id="KW-0813">Transport</keyword>
<keyword evidence="5" id="KW-0812">Transmembrane</keyword>
<evidence type="ECO:0000256" key="5">
    <source>
        <dbReference type="SAM" id="Phobius"/>
    </source>
</evidence>
<evidence type="ECO:0000256" key="2">
    <source>
        <dbReference type="ARBA" id="ARBA00022448"/>
    </source>
</evidence>
<feature type="transmembrane region" description="Helical" evidence="5">
    <location>
        <begin position="286"/>
        <end position="309"/>
    </location>
</feature>
<comment type="caution">
    <text evidence="7">The sequence shown here is derived from an EMBL/GenBank/DDBJ whole genome shotgun (WGS) entry which is preliminary data.</text>
</comment>
<proteinExistence type="inferred from homology"/>
<dbReference type="SUPFAM" id="SSF53850">
    <property type="entry name" value="Periplasmic binding protein-like II"/>
    <property type="match status" value="2"/>
</dbReference>
<dbReference type="Gene3D" id="3.40.190.10">
    <property type="entry name" value="Periplasmic binding protein-like II"/>
    <property type="match status" value="4"/>
</dbReference>
<dbReference type="InterPro" id="IPR051455">
    <property type="entry name" value="Bact_solute-bind_prot3"/>
</dbReference>
<dbReference type="AlphaFoldDB" id="A0A9N8E239"/>
<comment type="similarity">
    <text evidence="1">Belongs to the bacterial solute-binding protein 3 family.</text>
</comment>
<evidence type="ECO:0000256" key="4">
    <source>
        <dbReference type="SAM" id="MobiDB-lite"/>
    </source>
</evidence>
<gene>
    <name evidence="7" type="ORF">SEMRO_572_G168780.1</name>
</gene>
<accession>A0A9N8E239</accession>
<keyword evidence="5" id="KW-0472">Membrane</keyword>
<evidence type="ECO:0000313" key="7">
    <source>
        <dbReference type="EMBL" id="CAB9513107.1"/>
    </source>
</evidence>
<dbReference type="PANTHER" id="PTHR30085">
    <property type="entry name" value="AMINO ACID ABC TRANSPORTER PERMEASE"/>
    <property type="match status" value="1"/>
</dbReference>
<feature type="region of interest" description="Disordered" evidence="4">
    <location>
        <begin position="74"/>
        <end position="99"/>
    </location>
</feature>
<dbReference type="PANTHER" id="PTHR30085:SF6">
    <property type="entry name" value="ABC TRANSPORTER GLUTAMINE-BINDING PROTEIN GLNH"/>
    <property type="match status" value="1"/>
</dbReference>
<reference evidence="7" key="1">
    <citation type="submission" date="2020-06" db="EMBL/GenBank/DDBJ databases">
        <authorList>
            <consortium name="Plant Systems Biology data submission"/>
        </authorList>
    </citation>
    <scope>NUCLEOTIDE SEQUENCE</scope>
    <source>
        <strain evidence="7">D6</strain>
    </source>
</reference>
<evidence type="ECO:0000259" key="6">
    <source>
        <dbReference type="SMART" id="SM00062"/>
    </source>
</evidence>